<dbReference type="InterPro" id="IPR039426">
    <property type="entry name" value="TonB-dep_rcpt-like"/>
</dbReference>
<dbReference type="InterPro" id="IPR012910">
    <property type="entry name" value="Plug_dom"/>
</dbReference>
<evidence type="ECO:0000256" key="10">
    <source>
        <dbReference type="ARBA" id="ARBA00023170"/>
    </source>
</evidence>
<accession>A0ABW9AFI7</accession>
<dbReference type="Pfam" id="PF00593">
    <property type="entry name" value="TonB_dep_Rec_b-barrel"/>
    <property type="match status" value="1"/>
</dbReference>
<dbReference type="PANTHER" id="PTHR32552">
    <property type="entry name" value="FERRICHROME IRON RECEPTOR-RELATED"/>
    <property type="match status" value="1"/>
</dbReference>
<feature type="domain" description="Secretin/TonB short N-terminal" evidence="14">
    <location>
        <begin position="77"/>
        <end position="128"/>
    </location>
</feature>
<evidence type="ECO:0000256" key="7">
    <source>
        <dbReference type="ARBA" id="ARBA00023004"/>
    </source>
</evidence>
<dbReference type="Gene3D" id="2.170.130.10">
    <property type="entry name" value="TonB-dependent receptor, plug domain"/>
    <property type="match status" value="1"/>
</dbReference>
<dbReference type="InterPro" id="IPR011662">
    <property type="entry name" value="Secretin/TonB_short_N"/>
</dbReference>
<keyword evidence="3 12" id="KW-0813">Transport</keyword>
<sequence length="810" mass="87087">MSSVAIAQITERQAGLPALSAISRAVIVACLSIGTISISGVVHAQPVQPVNAALKSYRISAGTLDQALNAFGAQAGILIWIDANRTQGKTSGGLNGQYSVEGGLAALLAGSGLQAVKSDNGGYVLQEAPATNTAASDGTLPTVEVSAEAESGENNAYRSRSMKLGALGTSSLRNTPYSVDVITRELIENKQAHSLSDAVKGDAGIASGSNYTNGTGDVLLIRGTLLSYRNNYKLDGMDLIGFLGAPQLPTEVMENIEVLKGAGGFLYGFGTPGGIVSLTLKRPTNEPVRTLNTQITDSGKVLVHGDVGGRFGEDDRFGYRINLVKEQGDTYVKDGGKIDRQTVSLAFDWRLTRDLVWSLDALHQERRVDAVYYQLVPNASGGLSNAISAPPAAVDGSKRLASPFAYSQIRSTSVGTSLAWQFAQDWNARVSYRKWDQDMQSDHSFLYANAAGTYTEMQISLPSKVRSEQTQAMLTGSFGGDYLRNDVTLGVTYSDIQAQESNDFKSAVLGTGVLGTTTNYANPGLSTTWIDGGWYFPEQQKSAFISDIMHVGTQVDLIAGLRHSSFKSTTYDKSAVTPTVAMVYRPVTWLSTYASYVEALEQGSVAPTGTVNANEVFAPLKSKQGEIGVKTELGNWSASAALFRMNQALTYTTSAGVYTQDGQARYQGLELSSKLRVDRRWNILASAVFLDARNTKTSGGTLDGKRTPGASRQQYSLYSEYSLADMPATFTGGVRYVSARVLDTNNNWELPGYTVWDLGARYVTRLGQTKTTFRLNLDNIANKAYWLMAGSNRLIQGAPRTINLSAQFDF</sequence>
<keyword evidence="8 13" id="KW-0798">TonB box</keyword>
<keyword evidence="16" id="KW-1185">Reference proteome</keyword>
<proteinExistence type="inferred from homology"/>
<name>A0ABW9AFI7_9BURK</name>
<dbReference type="Gene3D" id="2.40.170.20">
    <property type="entry name" value="TonB-dependent receptor, beta-barrel domain"/>
    <property type="match status" value="1"/>
</dbReference>
<evidence type="ECO:0000256" key="1">
    <source>
        <dbReference type="ARBA" id="ARBA00004571"/>
    </source>
</evidence>
<evidence type="ECO:0000313" key="16">
    <source>
        <dbReference type="Proteomes" id="UP001629246"/>
    </source>
</evidence>
<comment type="caution">
    <text evidence="15">The sequence shown here is derived from an EMBL/GenBank/DDBJ whole genome shotgun (WGS) entry which is preliminary data.</text>
</comment>
<dbReference type="Pfam" id="PF07715">
    <property type="entry name" value="Plug"/>
    <property type="match status" value="1"/>
</dbReference>
<evidence type="ECO:0000259" key="14">
    <source>
        <dbReference type="SMART" id="SM00965"/>
    </source>
</evidence>
<keyword evidence="6 12" id="KW-0812">Transmembrane</keyword>
<evidence type="ECO:0000256" key="5">
    <source>
        <dbReference type="ARBA" id="ARBA00022496"/>
    </source>
</evidence>
<keyword evidence="4 12" id="KW-1134">Transmembrane beta strand</keyword>
<evidence type="ECO:0000256" key="2">
    <source>
        <dbReference type="ARBA" id="ARBA00009810"/>
    </source>
</evidence>
<evidence type="ECO:0000256" key="6">
    <source>
        <dbReference type="ARBA" id="ARBA00022692"/>
    </source>
</evidence>
<reference evidence="15 16" key="1">
    <citation type="journal article" date="2024" name="Chem. Sci.">
        <title>Discovery of megapolipeptins by genome mining of a Burkholderiales bacteria collection.</title>
        <authorList>
            <person name="Paulo B.S."/>
            <person name="Recchia M.J.J."/>
            <person name="Lee S."/>
            <person name="Fergusson C.H."/>
            <person name="Romanowski S.B."/>
            <person name="Hernandez A."/>
            <person name="Krull N."/>
            <person name="Liu D.Y."/>
            <person name="Cavanagh H."/>
            <person name="Bos A."/>
            <person name="Gray C.A."/>
            <person name="Murphy B.T."/>
            <person name="Linington R.G."/>
            <person name="Eustaquio A.S."/>
        </authorList>
    </citation>
    <scope>NUCLEOTIDE SEQUENCE [LARGE SCALE GENOMIC DNA]</scope>
    <source>
        <strain evidence="15 16">RL21-008-BIB-A</strain>
    </source>
</reference>
<organism evidence="15 16">
    <name type="scientific">Herbaspirillum lusitanum</name>
    <dbReference type="NCBI Taxonomy" id="213312"/>
    <lineage>
        <taxon>Bacteria</taxon>
        <taxon>Pseudomonadati</taxon>
        <taxon>Pseudomonadota</taxon>
        <taxon>Betaproteobacteria</taxon>
        <taxon>Burkholderiales</taxon>
        <taxon>Oxalobacteraceae</taxon>
        <taxon>Herbaspirillum</taxon>
    </lineage>
</organism>
<keyword evidence="11 12" id="KW-0998">Cell outer membrane</keyword>
<protein>
    <submittedName>
        <fullName evidence="15">TonB-dependent receptor</fullName>
    </submittedName>
</protein>
<dbReference type="Pfam" id="PF07660">
    <property type="entry name" value="STN"/>
    <property type="match status" value="1"/>
</dbReference>
<evidence type="ECO:0000256" key="4">
    <source>
        <dbReference type="ARBA" id="ARBA00022452"/>
    </source>
</evidence>
<dbReference type="InterPro" id="IPR036942">
    <property type="entry name" value="Beta-barrel_TonB_sf"/>
</dbReference>
<evidence type="ECO:0000256" key="9">
    <source>
        <dbReference type="ARBA" id="ARBA00023136"/>
    </source>
</evidence>
<comment type="similarity">
    <text evidence="2 12 13">Belongs to the TonB-dependent receptor family.</text>
</comment>
<keyword evidence="5" id="KW-0406">Ion transport</keyword>
<dbReference type="Proteomes" id="UP001629246">
    <property type="component" value="Unassembled WGS sequence"/>
</dbReference>
<keyword evidence="5" id="KW-0410">Iron transport</keyword>
<gene>
    <name evidence="15" type="ORF">PQR62_21110</name>
</gene>
<dbReference type="InterPro" id="IPR000531">
    <property type="entry name" value="Beta-barrel_TonB"/>
</dbReference>
<keyword evidence="7" id="KW-0408">Iron</keyword>
<keyword evidence="10 15" id="KW-0675">Receptor</keyword>
<dbReference type="InterPro" id="IPR010105">
    <property type="entry name" value="TonB_sidphr_rcpt"/>
</dbReference>
<dbReference type="SMART" id="SM00965">
    <property type="entry name" value="STN"/>
    <property type="match status" value="1"/>
</dbReference>
<comment type="subcellular location">
    <subcellularLocation>
        <location evidence="1 12">Cell outer membrane</location>
        <topology evidence="1 12">Multi-pass membrane protein</topology>
    </subcellularLocation>
</comment>
<evidence type="ECO:0000256" key="3">
    <source>
        <dbReference type="ARBA" id="ARBA00022448"/>
    </source>
</evidence>
<dbReference type="Gene3D" id="3.55.50.30">
    <property type="match status" value="1"/>
</dbReference>
<keyword evidence="9 12" id="KW-0472">Membrane</keyword>
<dbReference type="CDD" id="cd01347">
    <property type="entry name" value="ligand_gated_channel"/>
    <property type="match status" value="1"/>
</dbReference>
<dbReference type="RefSeq" id="WP_408160009.1">
    <property type="nucleotide sequence ID" value="NZ_JAQQFM010000010.1"/>
</dbReference>
<evidence type="ECO:0000256" key="8">
    <source>
        <dbReference type="ARBA" id="ARBA00023077"/>
    </source>
</evidence>
<evidence type="ECO:0000256" key="12">
    <source>
        <dbReference type="PROSITE-ProRule" id="PRU01360"/>
    </source>
</evidence>
<dbReference type="PANTHER" id="PTHR32552:SF82">
    <property type="entry name" value="FCUA PROTEIN"/>
    <property type="match status" value="1"/>
</dbReference>
<evidence type="ECO:0000313" key="15">
    <source>
        <dbReference type="EMBL" id="MFL9926787.1"/>
    </source>
</evidence>
<dbReference type="NCBIfam" id="TIGR01783">
    <property type="entry name" value="TonB-siderophor"/>
    <property type="match status" value="1"/>
</dbReference>
<evidence type="ECO:0000256" key="13">
    <source>
        <dbReference type="RuleBase" id="RU003357"/>
    </source>
</evidence>
<dbReference type="SUPFAM" id="SSF56935">
    <property type="entry name" value="Porins"/>
    <property type="match status" value="1"/>
</dbReference>
<dbReference type="InterPro" id="IPR037066">
    <property type="entry name" value="Plug_dom_sf"/>
</dbReference>
<evidence type="ECO:0000256" key="11">
    <source>
        <dbReference type="ARBA" id="ARBA00023237"/>
    </source>
</evidence>
<dbReference type="PROSITE" id="PS52016">
    <property type="entry name" value="TONB_DEPENDENT_REC_3"/>
    <property type="match status" value="1"/>
</dbReference>
<dbReference type="EMBL" id="JAQQFM010000010">
    <property type="protein sequence ID" value="MFL9926787.1"/>
    <property type="molecule type" value="Genomic_DNA"/>
</dbReference>